<feature type="region of interest" description="Disordered" evidence="1">
    <location>
        <begin position="143"/>
        <end position="162"/>
    </location>
</feature>
<dbReference type="Gene3D" id="3.30.710.10">
    <property type="entry name" value="Potassium Channel Kv1.1, Chain A"/>
    <property type="match status" value="1"/>
</dbReference>
<dbReference type="GeneID" id="27674041"/>
<proteinExistence type="predicted"/>
<keyword evidence="4" id="KW-1185">Reference proteome</keyword>
<evidence type="ECO:0000256" key="1">
    <source>
        <dbReference type="SAM" id="MobiDB-lite"/>
    </source>
</evidence>
<reference evidence="3 4" key="1">
    <citation type="journal article" date="2015" name="Mol. Plant Microbe Interact.">
        <title>Genome, transcriptome, and functional analyses of Penicillium expansum provide new insights into secondary metabolism and pathogenicity.</title>
        <authorList>
            <person name="Ballester A.R."/>
            <person name="Marcet-Houben M."/>
            <person name="Levin E."/>
            <person name="Sela N."/>
            <person name="Selma-Lazaro C."/>
            <person name="Carmona L."/>
            <person name="Wisniewski M."/>
            <person name="Droby S."/>
            <person name="Gonzalez-Candelas L."/>
            <person name="Gabaldon T."/>
        </authorList>
    </citation>
    <scope>NUCLEOTIDE SEQUENCE [LARGE SCALE GENOMIC DNA]</scope>
    <source>
        <strain evidence="3 4">MD-8</strain>
    </source>
</reference>
<sequence length="252" mass="27977">MPLLQRSSPTDFANSVLPNLHGPLVNIRLNPSGKEYTVLRAVLVSQSQYFSRIFNGNFSEANEQSATMEELDGILSTRSFEVLLLWLYTGKIKCGTQEPGSKAATLIEFARLADMYGIIQVEARIAKQLRKIINQEIAYKGSVDKESEDGSPTDNEDDPDANTHCFTAEDIRSVVNLPMGHRVRSLVAAASVAGFLLKKDYRFAKVAQEVPVFAADLLAQVHATIGGVQYDSTWMAYVTDPVTKRLLYLTKW</sequence>
<accession>A0A0A2IMX0</accession>
<gene>
    <name evidence="3" type="ORF">PEX2_013450</name>
</gene>
<dbReference type="Pfam" id="PF00651">
    <property type="entry name" value="BTB"/>
    <property type="match status" value="1"/>
</dbReference>
<dbReference type="HOGENOM" id="CLU_095036_0_0_1"/>
<evidence type="ECO:0000313" key="4">
    <source>
        <dbReference type="Proteomes" id="UP000030143"/>
    </source>
</evidence>
<dbReference type="PANTHER" id="PTHR47843:SF2">
    <property type="entry name" value="BTB DOMAIN-CONTAINING PROTEIN"/>
    <property type="match status" value="1"/>
</dbReference>
<dbReference type="InterPro" id="IPR000210">
    <property type="entry name" value="BTB/POZ_dom"/>
</dbReference>
<dbReference type="STRING" id="27334.A0A0A2IMX0"/>
<dbReference type="PhylomeDB" id="A0A0A2IMX0"/>
<dbReference type="VEuPathDB" id="FungiDB:PEXP_001230"/>
<evidence type="ECO:0000259" key="2">
    <source>
        <dbReference type="PROSITE" id="PS50097"/>
    </source>
</evidence>
<dbReference type="SMART" id="SM00225">
    <property type="entry name" value="BTB"/>
    <property type="match status" value="1"/>
</dbReference>
<dbReference type="SUPFAM" id="SSF54695">
    <property type="entry name" value="POZ domain"/>
    <property type="match status" value="1"/>
</dbReference>
<name>A0A0A2IMX0_PENEN</name>
<protein>
    <recommendedName>
        <fullName evidence="2">BTB domain-containing protein</fullName>
    </recommendedName>
</protein>
<dbReference type="RefSeq" id="XP_016602689.1">
    <property type="nucleotide sequence ID" value="XM_016738622.1"/>
</dbReference>
<dbReference type="PANTHER" id="PTHR47843">
    <property type="entry name" value="BTB DOMAIN-CONTAINING PROTEIN-RELATED"/>
    <property type="match status" value="1"/>
</dbReference>
<dbReference type="AlphaFoldDB" id="A0A0A2IMX0"/>
<feature type="domain" description="BTB" evidence="2">
    <location>
        <begin position="25"/>
        <end position="96"/>
    </location>
</feature>
<dbReference type="EMBL" id="JQFZ01000026">
    <property type="protein sequence ID" value="KGO62037.1"/>
    <property type="molecule type" value="Genomic_DNA"/>
</dbReference>
<dbReference type="PROSITE" id="PS50097">
    <property type="entry name" value="BTB"/>
    <property type="match status" value="1"/>
</dbReference>
<dbReference type="OrthoDB" id="194443at2759"/>
<organism evidence="3 4">
    <name type="scientific">Penicillium expansum</name>
    <name type="common">Blue mold rot fungus</name>
    <dbReference type="NCBI Taxonomy" id="27334"/>
    <lineage>
        <taxon>Eukaryota</taxon>
        <taxon>Fungi</taxon>
        <taxon>Dikarya</taxon>
        <taxon>Ascomycota</taxon>
        <taxon>Pezizomycotina</taxon>
        <taxon>Eurotiomycetes</taxon>
        <taxon>Eurotiomycetidae</taxon>
        <taxon>Eurotiales</taxon>
        <taxon>Aspergillaceae</taxon>
        <taxon>Penicillium</taxon>
    </lineage>
</organism>
<dbReference type="InterPro" id="IPR011333">
    <property type="entry name" value="SKP1/BTB/POZ_sf"/>
</dbReference>
<evidence type="ECO:0000313" key="3">
    <source>
        <dbReference type="EMBL" id="KGO62037.1"/>
    </source>
</evidence>
<comment type="caution">
    <text evidence="3">The sequence shown here is derived from an EMBL/GenBank/DDBJ whole genome shotgun (WGS) entry which is preliminary data.</text>
</comment>
<dbReference type="CDD" id="cd18186">
    <property type="entry name" value="BTB_POZ_ZBTB_KLHL-like"/>
    <property type="match status" value="1"/>
</dbReference>
<dbReference type="Proteomes" id="UP000030143">
    <property type="component" value="Unassembled WGS sequence"/>
</dbReference>
<feature type="compositionally biased region" description="Acidic residues" evidence="1">
    <location>
        <begin position="146"/>
        <end position="160"/>
    </location>
</feature>